<evidence type="ECO:0000313" key="2">
    <source>
        <dbReference type="EMBL" id="EJK72810.1"/>
    </source>
</evidence>
<evidence type="ECO:0000256" key="1">
    <source>
        <dbReference type="SAM" id="MobiDB-lite"/>
    </source>
</evidence>
<reference evidence="2 3" key="1">
    <citation type="journal article" date="2012" name="Genome Biol.">
        <title>Genome and low-iron response of an oceanic diatom adapted to chronic iron limitation.</title>
        <authorList>
            <person name="Lommer M."/>
            <person name="Specht M."/>
            <person name="Roy A.S."/>
            <person name="Kraemer L."/>
            <person name="Andreson R."/>
            <person name="Gutowska M.A."/>
            <person name="Wolf J."/>
            <person name="Bergner S.V."/>
            <person name="Schilhabel M.B."/>
            <person name="Klostermeier U.C."/>
            <person name="Beiko R.G."/>
            <person name="Rosenstiel P."/>
            <person name="Hippler M."/>
            <person name="Laroche J."/>
        </authorList>
    </citation>
    <scope>NUCLEOTIDE SEQUENCE [LARGE SCALE GENOMIC DNA]</scope>
    <source>
        <strain evidence="2 3">CCMP1005</strain>
    </source>
</reference>
<keyword evidence="3" id="KW-1185">Reference proteome</keyword>
<feature type="compositionally biased region" description="Low complexity" evidence="1">
    <location>
        <begin position="140"/>
        <end position="151"/>
    </location>
</feature>
<feature type="region of interest" description="Disordered" evidence="1">
    <location>
        <begin position="99"/>
        <end position="164"/>
    </location>
</feature>
<dbReference type="EMBL" id="AGNL01005266">
    <property type="protein sequence ID" value="EJK72810.1"/>
    <property type="molecule type" value="Genomic_DNA"/>
</dbReference>
<feature type="region of interest" description="Disordered" evidence="1">
    <location>
        <begin position="35"/>
        <end position="66"/>
    </location>
</feature>
<gene>
    <name evidence="2" type="ORF">THAOC_05618</name>
</gene>
<accession>K0T588</accession>
<sequence>MRQTSRGPLTLHWKKCSLLSLVSFESDTVTPPFASPISDVRPVEGVGPVNPHAKAPMGPGPARSSAAGRTGIQVLLLAPGAGCALPLRIHPWGPGKACLSPKRYRPARRDGPEAGGDIDQCLGPGRKVLRRPGGPLVPQSSARASRATSWAELSRSGGTSARRNPQLLSVPSTSFCRMGISKDLPDHLFTCSPSSTVLCSKLQIMLHKSYHQKIKYLSGDGRASLAYLTFLRIDPQAFPLNQCDH</sequence>
<name>K0T588_THAOC</name>
<comment type="caution">
    <text evidence="2">The sequence shown here is derived from an EMBL/GenBank/DDBJ whole genome shotgun (WGS) entry which is preliminary data.</text>
</comment>
<proteinExistence type="predicted"/>
<dbReference type="AlphaFoldDB" id="K0T588"/>
<organism evidence="2 3">
    <name type="scientific">Thalassiosira oceanica</name>
    <name type="common">Marine diatom</name>
    <dbReference type="NCBI Taxonomy" id="159749"/>
    <lineage>
        <taxon>Eukaryota</taxon>
        <taxon>Sar</taxon>
        <taxon>Stramenopiles</taxon>
        <taxon>Ochrophyta</taxon>
        <taxon>Bacillariophyta</taxon>
        <taxon>Coscinodiscophyceae</taxon>
        <taxon>Thalassiosirophycidae</taxon>
        <taxon>Thalassiosirales</taxon>
        <taxon>Thalassiosiraceae</taxon>
        <taxon>Thalassiosira</taxon>
    </lineage>
</organism>
<protein>
    <submittedName>
        <fullName evidence="2">Uncharacterized protein</fullName>
    </submittedName>
</protein>
<evidence type="ECO:0000313" key="3">
    <source>
        <dbReference type="Proteomes" id="UP000266841"/>
    </source>
</evidence>
<dbReference type="Proteomes" id="UP000266841">
    <property type="component" value="Unassembled WGS sequence"/>
</dbReference>